<dbReference type="KEGG" id="mets:DK389_06210"/>
<gene>
    <name evidence="1" type="ORF">DK389_06210</name>
</gene>
<protein>
    <submittedName>
        <fullName evidence="1">Uncharacterized protein</fullName>
    </submittedName>
</protein>
<evidence type="ECO:0000313" key="2">
    <source>
        <dbReference type="Proteomes" id="UP000245926"/>
    </source>
</evidence>
<reference evidence="2" key="1">
    <citation type="submission" date="2018-05" db="EMBL/GenBank/DDBJ databases">
        <title>Complete Genome Sequence of Methylobacterium sp. 17SD2-17.</title>
        <authorList>
            <person name="Srinivasan S."/>
        </authorList>
    </citation>
    <scope>NUCLEOTIDE SEQUENCE [LARGE SCALE GENOMIC DNA]</scope>
    <source>
        <strain evidence="2">17SD2-17</strain>
    </source>
</reference>
<proteinExistence type="predicted"/>
<dbReference type="AlphaFoldDB" id="A0A2U8W3G1"/>
<keyword evidence="2" id="KW-1185">Reference proteome</keyword>
<accession>A0A2U8W3G1</accession>
<organism evidence="1 2">
    <name type="scientific">Methylobacterium durans</name>
    <dbReference type="NCBI Taxonomy" id="2202825"/>
    <lineage>
        <taxon>Bacteria</taxon>
        <taxon>Pseudomonadati</taxon>
        <taxon>Pseudomonadota</taxon>
        <taxon>Alphaproteobacteria</taxon>
        <taxon>Hyphomicrobiales</taxon>
        <taxon>Methylobacteriaceae</taxon>
        <taxon>Methylobacterium</taxon>
    </lineage>
</organism>
<dbReference type="EMBL" id="CP029550">
    <property type="protein sequence ID" value="AWN40198.1"/>
    <property type="molecule type" value="Genomic_DNA"/>
</dbReference>
<name>A0A2U8W3G1_9HYPH</name>
<dbReference type="OrthoDB" id="7990319at2"/>
<sequence>MLTLAALAVILLAGYAILWCGRRGSAERAAMLRPCASLLAEPAQWQDLSGFGTLDGLFEGVPVSIRLIPEAVAFRRLPQLWLSVSVHVPTGQPATLDVLRRVAGAEFYAPAAELPRRFPVPEGWPGDAYLRGSRDAAALVDRTGALFARLLADPRVKESLVTPRGLRIVSQLCEGERGAYLLLRESRFPVRQVEPETLRPHLARATGLARHLIHEGVADEPGSRAA</sequence>
<dbReference type="RefSeq" id="WP_109888139.1">
    <property type="nucleotide sequence ID" value="NZ_CP029550.1"/>
</dbReference>
<dbReference type="Proteomes" id="UP000245926">
    <property type="component" value="Chromosome"/>
</dbReference>
<evidence type="ECO:0000313" key="1">
    <source>
        <dbReference type="EMBL" id="AWN40198.1"/>
    </source>
</evidence>